<dbReference type="InterPro" id="IPR052551">
    <property type="entry name" value="UV-DNA_repair_photolyase"/>
</dbReference>
<dbReference type="InterPro" id="IPR036134">
    <property type="entry name" value="Crypto/Photolyase_FAD-like_sf"/>
</dbReference>
<protein>
    <submittedName>
        <fullName evidence="1">Cryptochrome/photolyase family protein</fullName>
    </submittedName>
</protein>
<dbReference type="Gene3D" id="1.10.579.10">
    <property type="entry name" value="DNA Cyclobutane Dipyrimidine Photolyase, subunit A, domain 3"/>
    <property type="match status" value="1"/>
</dbReference>
<evidence type="ECO:0000313" key="2">
    <source>
        <dbReference type="Proteomes" id="UP001108027"/>
    </source>
</evidence>
<dbReference type="RefSeq" id="WP_228234190.1">
    <property type="nucleotide sequence ID" value="NZ_JAJGNA010000014.1"/>
</dbReference>
<gene>
    <name evidence="1" type="ORF">LL252_12200</name>
</gene>
<proteinExistence type="predicted"/>
<accession>A0A9Q3YN10</accession>
<comment type="caution">
    <text evidence="1">The sequence shown here is derived from an EMBL/GenBank/DDBJ whole genome shotgun (WGS) entry which is preliminary data.</text>
</comment>
<dbReference type="InterPro" id="IPR014729">
    <property type="entry name" value="Rossmann-like_a/b/a_fold"/>
</dbReference>
<keyword evidence="2" id="KW-1185">Reference proteome</keyword>
<dbReference type="PANTHER" id="PTHR38657:SF1">
    <property type="entry name" value="SLR1343 PROTEIN"/>
    <property type="match status" value="1"/>
</dbReference>
<dbReference type="SUPFAM" id="SSF48173">
    <property type="entry name" value="Cryptochrome/photolyase FAD-binding domain"/>
    <property type="match status" value="1"/>
</dbReference>
<evidence type="ECO:0000313" key="1">
    <source>
        <dbReference type="EMBL" id="MCC4309332.1"/>
    </source>
</evidence>
<dbReference type="AlphaFoldDB" id="A0A9Q3YN10"/>
<dbReference type="Gene3D" id="3.40.50.620">
    <property type="entry name" value="HUPs"/>
    <property type="match status" value="1"/>
</dbReference>
<reference evidence="1" key="1">
    <citation type="submission" date="2021-10" db="EMBL/GenBank/DDBJ databases">
        <title>The diversity and Nitrogen Metabolism of Culturable Nitrate-Utilizing Bacteria Within the Oxygen Minimum Zone of the Changjiang (Yangtze River)Estuary.</title>
        <authorList>
            <person name="Zhang D."/>
            <person name="Zheng J."/>
            <person name="Liu S."/>
            <person name="He W."/>
        </authorList>
    </citation>
    <scope>NUCLEOTIDE SEQUENCE</scope>
    <source>
        <strain evidence="1">FXH-223</strain>
    </source>
</reference>
<organism evidence="1 2">
    <name type="scientific">Alloalcanivorax marinus</name>
    <dbReference type="NCBI Taxonomy" id="1177169"/>
    <lineage>
        <taxon>Bacteria</taxon>
        <taxon>Pseudomonadati</taxon>
        <taxon>Pseudomonadota</taxon>
        <taxon>Gammaproteobacteria</taxon>
        <taxon>Oceanospirillales</taxon>
        <taxon>Alcanivoracaceae</taxon>
        <taxon>Alloalcanivorax</taxon>
    </lineage>
</organism>
<dbReference type="PANTHER" id="PTHR38657">
    <property type="entry name" value="SLR1343 PROTEIN"/>
    <property type="match status" value="1"/>
</dbReference>
<dbReference type="Gene3D" id="1.25.40.80">
    <property type="match status" value="1"/>
</dbReference>
<dbReference type="Proteomes" id="UP001108027">
    <property type="component" value="Unassembled WGS sequence"/>
</dbReference>
<dbReference type="EMBL" id="JAJGNA010000014">
    <property type="protein sequence ID" value="MCC4309332.1"/>
    <property type="molecule type" value="Genomic_DNA"/>
</dbReference>
<dbReference type="Pfam" id="PF04244">
    <property type="entry name" value="DPRP"/>
    <property type="match status" value="1"/>
</dbReference>
<dbReference type="InterPro" id="IPR007357">
    <property type="entry name" value="PhrB-like"/>
</dbReference>
<name>A0A9Q3YN10_9GAMM</name>
<sequence length="511" mass="59743">MPRSRLILVLGDQLTPDLTSLAEGDPDRDRVVMAEVREEAEYVPHHRKKMVFLFAAMRHFAARLRRRGWTVDYYELDRGLGDLCEALRRSAEGREIAEVLITEPGEYRLREAMKRRWPQSLGLSVRLLEDRRFLCSLDAFRDWAAGRKQLRMEFFYRDMRRRTGLLMEPDGEPVGGRWNFDADNRKRFDGKHRLPGPPRFEPDATTRQVLEQVAEHYPDRFGDLEPFWFAVTASQAEEALAHFLDQALPHFGDYQDAMTEGDDFLFHSLLSLYINAGLLDPLQVCEAAERCYQQGRAPLNAVEGFIRQILGWREYVRGIYWLMMPDYEEENRLDSHADLPWFYWSGETDMRCVAEAVRATREHAYAHHIQRLMVTGNLALLLGVDVKQIHEWYLAVYADAYEWVELPNTLGMVMHADGGYLGSKPYAASGKYIQRMSDYCAGCAYKVSSAEEDNSCPFNSLYWHFIQRHRRRFEKHPRMSRVYKNWDRMDGDKRRAILARADALLKHPEDL</sequence>
<dbReference type="Gene3D" id="1.10.10.1710">
    <property type="entry name" value="Deoxyribodipyrimidine photolyase-related"/>
    <property type="match status" value="1"/>
</dbReference>